<dbReference type="GO" id="GO:0004722">
    <property type="term" value="F:protein serine/threonine phosphatase activity"/>
    <property type="evidence" value="ECO:0007669"/>
    <property type="project" value="UniProtKB-EC"/>
</dbReference>
<feature type="compositionally biased region" description="Low complexity" evidence="7">
    <location>
        <begin position="131"/>
        <end position="142"/>
    </location>
</feature>
<dbReference type="InterPro" id="IPR004843">
    <property type="entry name" value="Calcineurin-like_PHP"/>
</dbReference>
<accession>A0A9P0FKT3</accession>
<organism evidence="9 10">
    <name type="scientific">Brassicogethes aeneus</name>
    <name type="common">Rape pollen beetle</name>
    <name type="synonym">Meligethes aeneus</name>
    <dbReference type="NCBI Taxonomy" id="1431903"/>
    <lineage>
        <taxon>Eukaryota</taxon>
        <taxon>Metazoa</taxon>
        <taxon>Ecdysozoa</taxon>
        <taxon>Arthropoda</taxon>
        <taxon>Hexapoda</taxon>
        <taxon>Insecta</taxon>
        <taxon>Pterygota</taxon>
        <taxon>Neoptera</taxon>
        <taxon>Endopterygota</taxon>
        <taxon>Coleoptera</taxon>
        <taxon>Polyphaga</taxon>
        <taxon>Cucujiformia</taxon>
        <taxon>Nitidulidae</taxon>
        <taxon>Meligethinae</taxon>
        <taxon>Brassicogethes</taxon>
    </lineage>
</organism>
<dbReference type="CDD" id="cd00051">
    <property type="entry name" value="EFh"/>
    <property type="match status" value="1"/>
</dbReference>
<keyword evidence="6" id="KW-0378">Hydrolase</keyword>
<reference evidence="9" key="1">
    <citation type="submission" date="2021-12" db="EMBL/GenBank/DDBJ databases">
        <authorList>
            <person name="King R."/>
        </authorList>
    </citation>
    <scope>NUCLEOTIDE SEQUENCE</scope>
</reference>
<evidence type="ECO:0000256" key="4">
    <source>
        <dbReference type="ARBA" id="ARBA00022837"/>
    </source>
</evidence>
<dbReference type="SMART" id="SM00156">
    <property type="entry name" value="PP2Ac"/>
    <property type="match status" value="1"/>
</dbReference>
<dbReference type="PROSITE" id="PS50222">
    <property type="entry name" value="EF_HAND_2"/>
    <property type="match status" value="2"/>
</dbReference>
<comment type="cofactor">
    <cofactor evidence="1">
        <name>Mn(2+)</name>
        <dbReference type="ChEBI" id="CHEBI:29035"/>
    </cofactor>
</comment>
<dbReference type="PRINTS" id="PR00114">
    <property type="entry name" value="STPHPHTASE"/>
</dbReference>
<keyword evidence="5" id="KW-0464">Manganese</keyword>
<feature type="region of interest" description="Disordered" evidence="7">
    <location>
        <begin position="795"/>
        <end position="829"/>
    </location>
</feature>
<evidence type="ECO:0000259" key="8">
    <source>
        <dbReference type="PROSITE" id="PS50222"/>
    </source>
</evidence>
<dbReference type="Pfam" id="PF00149">
    <property type="entry name" value="Metallophos"/>
    <property type="match status" value="1"/>
</dbReference>
<dbReference type="PANTHER" id="PTHR45668:SF3">
    <property type="entry name" value="SERINE_THREONINE-PROTEIN PHOSPHATASE RDGC"/>
    <property type="match status" value="1"/>
</dbReference>
<protein>
    <recommendedName>
        <fullName evidence="6">Serine/threonine-protein phosphatase</fullName>
        <ecNumber evidence="6">3.1.3.16</ecNumber>
    </recommendedName>
</protein>
<comment type="similarity">
    <text evidence="2 6">Belongs to the PPP phosphatase family.</text>
</comment>
<dbReference type="Gene3D" id="3.60.21.10">
    <property type="match status" value="1"/>
</dbReference>
<comment type="catalytic activity">
    <reaction evidence="6">
        <text>O-phospho-L-threonyl-[protein] + H2O = L-threonyl-[protein] + phosphate</text>
        <dbReference type="Rhea" id="RHEA:47004"/>
        <dbReference type="Rhea" id="RHEA-COMP:11060"/>
        <dbReference type="Rhea" id="RHEA-COMP:11605"/>
        <dbReference type="ChEBI" id="CHEBI:15377"/>
        <dbReference type="ChEBI" id="CHEBI:30013"/>
        <dbReference type="ChEBI" id="CHEBI:43474"/>
        <dbReference type="ChEBI" id="CHEBI:61977"/>
        <dbReference type="EC" id="3.1.3.16"/>
    </reaction>
</comment>
<proteinExistence type="inferred from homology"/>
<dbReference type="InterPro" id="IPR018247">
    <property type="entry name" value="EF_Hand_1_Ca_BS"/>
</dbReference>
<dbReference type="EMBL" id="OV121138">
    <property type="protein sequence ID" value="CAH0560857.1"/>
    <property type="molecule type" value="Genomic_DNA"/>
</dbReference>
<sequence length="829" mass="94525">MADCTKNNSEIELEVSNSKGNEASSAGKQARPIKTVWYRKWGRFIYYYTFGCGCCIKEEISMTKLEKTVKATLLIQQWYRRYIARLEVRRRCTWTIFQTLEYAGECDQVKLYSFFNALLTHIPSTANAPGSNLSSRSSSLENLDNRYEDESPDPDEEFMDAEQKSLMTYKINFPLTEADITKLLEVFKKRRHYRLPPDVVAEILIRAVRVLKTLPNLNKASTSISKQITICGDLHGKFEDLLVIFHKNGLPSSENPYVFNGDFVDRGKRGLEVLLILLCCLLVYPDSVYLNRGNHEDHIMNQRYGFVREVQSKYKRNSEKLLRLIEEVFRHLPLGTILNNKVLIVHGGISDTTDLEMLKLLDRTKYVSLLRPPVSEVGTEAIDKMEWKQVFDILWSDPQTTDGCIPNQLRGAGTYFGPNVTKQFLEKYKLSYLVRSHECKPEGYEVVHENKVITIFSASNYYEMGSNNGAYLKVVGDNLDTHYVQYMAKSGRKNLTFFQRMSMVETGAIKELQMQISSNEDKLLNLFNTYDPENVGLITVTQWCKSMEAGTNLQIPWRLLKEKLVTIDADTGKVKYSTTFEVNKTLTHINSVQGASTVVETLYRNKRSLEAIFRIIDKDNSGHISFDEFADACNLIKEHFQSPMTKDQLKELCKLMDLNKDGMVDLNEFLESFRMVDPESKKTNLANSPEPEEPPSGCRTIEPPKFLDVDSIKISKKNRDGDTPPISPAIVKPLKLMPKIDEENLAKLSKIEDLSASEVEHKADVEKNQENLRNGKKELYDATVKVVVHQPSPSEANCQNTILKTDGKSSTGHVNPMQMSPVLSSRRGN</sequence>
<dbReference type="PANTHER" id="PTHR45668">
    <property type="entry name" value="SERINE/THREONINE-PROTEIN PHOSPHATASE 5-RELATED"/>
    <property type="match status" value="1"/>
</dbReference>
<dbReference type="SMART" id="SM00054">
    <property type="entry name" value="EFh"/>
    <property type="match status" value="2"/>
</dbReference>
<dbReference type="InterPro" id="IPR029052">
    <property type="entry name" value="Metallo-depent_PP-like"/>
</dbReference>
<dbReference type="SUPFAM" id="SSF56300">
    <property type="entry name" value="Metallo-dependent phosphatases"/>
    <property type="match status" value="1"/>
</dbReference>
<dbReference type="InterPro" id="IPR011992">
    <property type="entry name" value="EF-hand-dom_pair"/>
</dbReference>
<keyword evidence="10" id="KW-1185">Reference proteome</keyword>
<dbReference type="GO" id="GO:0005509">
    <property type="term" value="F:calcium ion binding"/>
    <property type="evidence" value="ECO:0007669"/>
    <property type="project" value="InterPro"/>
</dbReference>
<dbReference type="Gene3D" id="1.10.238.10">
    <property type="entry name" value="EF-hand"/>
    <property type="match status" value="1"/>
</dbReference>
<evidence type="ECO:0000256" key="1">
    <source>
        <dbReference type="ARBA" id="ARBA00001936"/>
    </source>
</evidence>
<feature type="region of interest" description="Disordered" evidence="7">
    <location>
        <begin position="680"/>
        <end position="702"/>
    </location>
</feature>
<dbReference type="PROSITE" id="PS00018">
    <property type="entry name" value="EF_HAND_1"/>
    <property type="match status" value="2"/>
</dbReference>
<evidence type="ECO:0000256" key="3">
    <source>
        <dbReference type="ARBA" id="ARBA00022723"/>
    </source>
</evidence>
<evidence type="ECO:0000256" key="6">
    <source>
        <dbReference type="RuleBase" id="RU004273"/>
    </source>
</evidence>
<dbReference type="SUPFAM" id="SSF47473">
    <property type="entry name" value="EF-hand"/>
    <property type="match status" value="1"/>
</dbReference>
<dbReference type="Proteomes" id="UP001154078">
    <property type="component" value="Chromosome 7"/>
</dbReference>
<feature type="domain" description="EF-hand" evidence="8">
    <location>
        <begin position="604"/>
        <end position="639"/>
    </location>
</feature>
<dbReference type="InterPro" id="IPR002048">
    <property type="entry name" value="EF_hand_dom"/>
</dbReference>
<evidence type="ECO:0000256" key="7">
    <source>
        <dbReference type="SAM" id="MobiDB-lite"/>
    </source>
</evidence>
<feature type="domain" description="EF-hand" evidence="8">
    <location>
        <begin position="644"/>
        <end position="679"/>
    </location>
</feature>
<dbReference type="InterPro" id="IPR051134">
    <property type="entry name" value="PPP_phosphatase"/>
</dbReference>
<evidence type="ECO:0000313" key="10">
    <source>
        <dbReference type="Proteomes" id="UP001154078"/>
    </source>
</evidence>
<evidence type="ECO:0000256" key="5">
    <source>
        <dbReference type="ARBA" id="ARBA00023211"/>
    </source>
</evidence>
<dbReference type="PROSITE" id="PS00125">
    <property type="entry name" value="SER_THR_PHOSPHATASE"/>
    <property type="match status" value="1"/>
</dbReference>
<feature type="region of interest" description="Disordered" evidence="7">
    <location>
        <begin position="128"/>
        <end position="156"/>
    </location>
</feature>
<evidence type="ECO:0000313" key="9">
    <source>
        <dbReference type="EMBL" id="CAH0560857.1"/>
    </source>
</evidence>
<dbReference type="OrthoDB" id="442428at2759"/>
<dbReference type="Pfam" id="PF13499">
    <property type="entry name" value="EF-hand_7"/>
    <property type="match status" value="1"/>
</dbReference>
<gene>
    <name evidence="9" type="ORF">MELIAE_LOCUS10539</name>
</gene>
<evidence type="ECO:0000256" key="2">
    <source>
        <dbReference type="ARBA" id="ARBA00008294"/>
    </source>
</evidence>
<dbReference type="AlphaFoldDB" id="A0A9P0FKT3"/>
<dbReference type="EC" id="3.1.3.16" evidence="6"/>
<keyword evidence="3" id="KW-0479">Metal-binding</keyword>
<keyword evidence="4" id="KW-0106">Calcium</keyword>
<dbReference type="InterPro" id="IPR006186">
    <property type="entry name" value="Ser/Thr-sp_prot-phosphatase"/>
</dbReference>
<name>A0A9P0FKT3_BRAAE</name>